<dbReference type="InterPro" id="IPR029468">
    <property type="entry name" value="O-ag_pol_Wzy"/>
</dbReference>
<evidence type="ECO:0000256" key="1">
    <source>
        <dbReference type="SAM" id="Phobius"/>
    </source>
</evidence>
<feature type="transmembrane region" description="Helical" evidence="1">
    <location>
        <begin position="168"/>
        <end position="187"/>
    </location>
</feature>
<comment type="caution">
    <text evidence="2">The sequence shown here is derived from an EMBL/GenBank/DDBJ whole genome shotgun (WGS) entry which is preliminary data.</text>
</comment>
<dbReference type="Proteomes" id="UP000823201">
    <property type="component" value="Unassembled WGS sequence"/>
</dbReference>
<dbReference type="NCBIfam" id="TIGR04370">
    <property type="entry name" value="glyco_rpt_poly"/>
    <property type="match status" value="1"/>
</dbReference>
<feature type="transmembrane region" description="Helical" evidence="1">
    <location>
        <begin position="418"/>
        <end position="434"/>
    </location>
</feature>
<evidence type="ECO:0000313" key="3">
    <source>
        <dbReference type="Proteomes" id="UP000823201"/>
    </source>
</evidence>
<dbReference type="EMBL" id="JAFBEV010000008">
    <property type="protein sequence ID" value="MBM7657793.1"/>
    <property type="molecule type" value="Genomic_DNA"/>
</dbReference>
<reference evidence="2 3" key="1">
    <citation type="submission" date="2021-01" db="EMBL/GenBank/DDBJ databases">
        <title>Genomic Encyclopedia of Type Strains, Phase IV (KMG-IV): sequencing the most valuable type-strain genomes for metagenomic binning, comparative biology and taxonomic classification.</title>
        <authorList>
            <person name="Goeker M."/>
        </authorList>
    </citation>
    <scope>NUCLEOTIDE SEQUENCE [LARGE SCALE GENOMIC DNA]</scope>
    <source>
        <strain evidence="2 3">DSM 100968</strain>
    </source>
</reference>
<feature type="transmembrane region" description="Helical" evidence="1">
    <location>
        <begin position="194"/>
        <end position="225"/>
    </location>
</feature>
<sequence length="447" mass="51767">MFFGMLWALTIFAMLGWYISLYYKKQLITVLSTSVFMQICIPLVLMYPFVFSDKNVSATGLKNYYMYLQHVNYAFLICLIGIVFFFLGSFLCSRLKRKSKIINIKNQYRFINFITELLVKNANKITFSIFFVALLILFIIMLKIGYFQNIFNVRTFSMSQTGYRPLSNFFYSICSVMITLLLVSLYIKKSKLLFLYLVICLLFSLTSGTRGAVLHSLLIIIFVYFTVNQRKINKNKLIQFGTLGIILLLMAVYLGNLRNKQYNPVFVLNNLSESLFYGNNFSDLRDFSWVMAYWNGSLLYGKTMLAGMLSFIPSAISDFRSHWNIGVFTATTVGFDPRVHPGLRTGIFGESYFNFGILGVSIFGFIYGYIITYIDTFVQNYINSNGREKKDIIFAVATGYIIAGLMINIMITAGFFQIYVYIFVLFCYYFYNYLTKIFISKFGVNHE</sequence>
<evidence type="ECO:0000313" key="2">
    <source>
        <dbReference type="EMBL" id="MBM7657793.1"/>
    </source>
</evidence>
<proteinExistence type="predicted"/>
<feature type="transmembrane region" description="Helical" evidence="1">
    <location>
        <begin position="392"/>
        <end position="412"/>
    </location>
</feature>
<gene>
    <name evidence="2" type="ORF">JOC27_001243</name>
</gene>
<keyword evidence="1" id="KW-1133">Transmembrane helix</keyword>
<protein>
    <submittedName>
        <fullName evidence="2">Oligosaccharide repeat unit polymerase</fullName>
    </submittedName>
</protein>
<feature type="transmembrane region" description="Helical" evidence="1">
    <location>
        <begin position="127"/>
        <end position="148"/>
    </location>
</feature>
<feature type="transmembrane region" description="Helical" evidence="1">
    <location>
        <begin position="6"/>
        <end position="23"/>
    </location>
</feature>
<keyword evidence="3" id="KW-1185">Reference proteome</keyword>
<name>A0ABS2Q7S0_9BACL</name>
<feature type="transmembrane region" description="Helical" evidence="1">
    <location>
        <begin position="237"/>
        <end position="255"/>
    </location>
</feature>
<feature type="transmembrane region" description="Helical" evidence="1">
    <location>
        <begin position="298"/>
        <end position="316"/>
    </location>
</feature>
<keyword evidence="1" id="KW-0812">Transmembrane</keyword>
<accession>A0ABS2Q7S0</accession>
<feature type="transmembrane region" description="Helical" evidence="1">
    <location>
        <begin position="30"/>
        <end position="51"/>
    </location>
</feature>
<feature type="transmembrane region" description="Helical" evidence="1">
    <location>
        <begin position="352"/>
        <end position="371"/>
    </location>
</feature>
<dbReference type="Pfam" id="PF14296">
    <property type="entry name" value="O-ag_pol_Wzy"/>
    <property type="match status" value="1"/>
</dbReference>
<organism evidence="2 3">
    <name type="scientific">Sporolactobacillus spathodeae</name>
    <dbReference type="NCBI Taxonomy" id="1465502"/>
    <lineage>
        <taxon>Bacteria</taxon>
        <taxon>Bacillati</taxon>
        <taxon>Bacillota</taxon>
        <taxon>Bacilli</taxon>
        <taxon>Bacillales</taxon>
        <taxon>Sporolactobacillaceae</taxon>
        <taxon>Sporolactobacillus</taxon>
    </lineage>
</organism>
<feature type="transmembrane region" description="Helical" evidence="1">
    <location>
        <begin position="71"/>
        <end position="92"/>
    </location>
</feature>
<dbReference type="RefSeq" id="WP_205006110.1">
    <property type="nucleotide sequence ID" value="NZ_CBCRXA010000006.1"/>
</dbReference>
<keyword evidence="1" id="KW-0472">Membrane</keyword>